<dbReference type="Proteomes" id="UP001151760">
    <property type="component" value="Unassembled WGS sequence"/>
</dbReference>
<evidence type="ECO:0000256" key="1">
    <source>
        <dbReference type="ARBA" id="ARBA00022917"/>
    </source>
</evidence>
<dbReference type="Gene3D" id="2.40.240.10">
    <property type="entry name" value="Ribosomal Protein L25, Chain P"/>
    <property type="match status" value="2"/>
</dbReference>
<keyword evidence="1" id="KW-0648">Protein biosynthesis</keyword>
<keyword evidence="5" id="KW-0436">Ligase</keyword>
<dbReference type="InterPro" id="IPR020056">
    <property type="entry name" value="Rbsml_bL25/Gln-tRNA_synth_N"/>
</dbReference>
<evidence type="ECO:0000259" key="4">
    <source>
        <dbReference type="Pfam" id="PF20974"/>
    </source>
</evidence>
<evidence type="ECO:0000313" key="6">
    <source>
        <dbReference type="Proteomes" id="UP001151760"/>
    </source>
</evidence>
<dbReference type="InterPro" id="IPR050132">
    <property type="entry name" value="Gln/Glu-tRNA_Ligase"/>
</dbReference>
<sequence length="351" mass="39699">METTTQQKNIVWNINKKIVDPVCPRHTAIVEEGRVLLTLTDGPETPFVRMIPKHKKYVGAGEKATTFTKKIWIEQAAAKDIEQAVAKAIAEKMPPNVEVTLMDWGNAIVEEIKKDSDGNVTEIIGKLHLEGSVKDTELKLTWLPEINELAPLTLVEFDYLITKKKLDKNEDFVGALNPDTKKKSAAVGDANMRNLNHGDILQLERKGYFRCDVPFIRPSKPIVLYAIPDGRQTAPPKEKLEDQRGVTTLQVQNTKRKRGAPNRTKAGRKRKKGRGAFNRLRGKGKSVFAHSKSRYQSSRSERTESVPRKRHHEGMYSRKTEMLYESEDSGGGHWKSRAKKAKSSIEKDYLS</sequence>
<dbReference type="InterPro" id="IPR011035">
    <property type="entry name" value="Ribosomal_bL25/Gln-tRNA_synth"/>
</dbReference>
<gene>
    <name evidence="5" type="ORF">Tco_1018844</name>
</gene>
<evidence type="ECO:0000256" key="2">
    <source>
        <dbReference type="SAM" id="MobiDB-lite"/>
    </source>
</evidence>
<dbReference type="PANTHER" id="PTHR43097:SF5">
    <property type="entry name" value="GLUTAMATE--TRNA LIGASE"/>
    <property type="match status" value="1"/>
</dbReference>
<feature type="region of interest" description="Disordered" evidence="2">
    <location>
        <begin position="234"/>
        <end position="351"/>
    </location>
</feature>
<dbReference type="SUPFAM" id="SSF50715">
    <property type="entry name" value="Ribosomal protein L25-like"/>
    <property type="match status" value="1"/>
</dbReference>
<feature type="domain" description="tRNA synthetases class I (E and Q) anti-codon binding" evidence="4">
    <location>
        <begin position="139"/>
        <end position="212"/>
    </location>
</feature>
<evidence type="ECO:0000313" key="5">
    <source>
        <dbReference type="EMBL" id="GJT67364.1"/>
    </source>
</evidence>
<reference evidence="5" key="1">
    <citation type="journal article" date="2022" name="Int. J. Mol. Sci.">
        <title>Draft Genome of Tanacetum Coccineum: Genomic Comparison of Closely Related Tanacetum-Family Plants.</title>
        <authorList>
            <person name="Yamashiro T."/>
            <person name="Shiraishi A."/>
            <person name="Nakayama K."/>
            <person name="Satake H."/>
        </authorList>
    </citation>
    <scope>NUCLEOTIDE SEQUENCE</scope>
</reference>
<proteinExistence type="predicted"/>
<dbReference type="InterPro" id="IPR049437">
    <property type="entry name" value="tRNA-synt_1c_C2"/>
</dbReference>
<dbReference type="PANTHER" id="PTHR43097">
    <property type="entry name" value="GLUTAMINE-TRNA LIGASE"/>
    <property type="match status" value="1"/>
</dbReference>
<dbReference type="GO" id="GO:0016874">
    <property type="term" value="F:ligase activity"/>
    <property type="evidence" value="ECO:0007669"/>
    <property type="project" value="UniProtKB-KW"/>
</dbReference>
<dbReference type="Pfam" id="PF03950">
    <property type="entry name" value="tRNA-synt_1c_C"/>
    <property type="match status" value="1"/>
</dbReference>
<comment type="caution">
    <text evidence="5">The sequence shown here is derived from an EMBL/GenBank/DDBJ whole genome shotgun (WGS) entry which is preliminary data.</text>
</comment>
<reference evidence="5" key="2">
    <citation type="submission" date="2022-01" db="EMBL/GenBank/DDBJ databases">
        <authorList>
            <person name="Yamashiro T."/>
            <person name="Shiraishi A."/>
            <person name="Satake H."/>
            <person name="Nakayama K."/>
        </authorList>
    </citation>
    <scope>NUCLEOTIDE SEQUENCE</scope>
</reference>
<protein>
    <submittedName>
        <fullName evidence="5">Glutamate--tRNA ligase, cytoplasmic</fullName>
    </submittedName>
</protein>
<name>A0ABQ5FVZ6_9ASTR</name>
<feature type="compositionally biased region" description="Basic and acidic residues" evidence="2">
    <location>
        <begin position="299"/>
        <end position="322"/>
    </location>
</feature>
<evidence type="ECO:0000259" key="3">
    <source>
        <dbReference type="Pfam" id="PF03950"/>
    </source>
</evidence>
<feature type="compositionally biased region" description="Basic residues" evidence="2">
    <location>
        <begin position="254"/>
        <end position="284"/>
    </location>
</feature>
<accession>A0ABQ5FVZ6</accession>
<organism evidence="5 6">
    <name type="scientific">Tanacetum coccineum</name>
    <dbReference type="NCBI Taxonomy" id="301880"/>
    <lineage>
        <taxon>Eukaryota</taxon>
        <taxon>Viridiplantae</taxon>
        <taxon>Streptophyta</taxon>
        <taxon>Embryophyta</taxon>
        <taxon>Tracheophyta</taxon>
        <taxon>Spermatophyta</taxon>
        <taxon>Magnoliopsida</taxon>
        <taxon>eudicotyledons</taxon>
        <taxon>Gunneridae</taxon>
        <taxon>Pentapetalae</taxon>
        <taxon>asterids</taxon>
        <taxon>campanulids</taxon>
        <taxon>Asterales</taxon>
        <taxon>Asteraceae</taxon>
        <taxon>Asteroideae</taxon>
        <taxon>Anthemideae</taxon>
        <taxon>Anthemidinae</taxon>
        <taxon>Tanacetum</taxon>
    </lineage>
</organism>
<dbReference type="Pfam" id="PF20974">
    <property type="entry name" value="tRNA-synt_1c_C2"/>
    <property type="match status" value="1"/>
</dbReference>
<feature type="domain" description="Glutamyl/glutaminyl-tRNA synthetase class Ib anti-codon binding" evidence="3">
    <location>
        <begin position="23"/>
        <end position="126"/>
    </location>
</feature>
<dbReference type="EMBL" id="BQNB010017801">
    <property type="protein sequence ID" value="GJT67364.1"/>
    <property type="molecule type" value="Genomic_DNA"/>
</dbReference>
<keyword evidence="6" id="KW-1185">Reference proteome</keyword>
<dbReference type="InterPro" id="IPR020059">
    <property type="entry name" value="Glu/Gln-tRNA-synth_Ib_codon-bd"/>
</dbReference>